<sequence>MPRKEHIEPATTARDDKHHDGSGIVTRAQAAAAAHLTGSSVAPRSPCLTCATVPIHLRVCPRLRPHLHHFWLEFLKISWLPCFRPWPGHKRSPIVFLYNHYWHRRRTAMERLADPELCRLGSPFCSAASARSGSFAKCTARFDGSASDPDVLETFLDAIEVYKECLNINDEHALRGLPILLTGNAAVWWRGIKSTVSTWPDAVYKLRSMYGVPRPAHKILGYFLWNRVPCAPIFITRVRALFAKLPYELSEITKIDIVYGLLDRRIRKRVPPVTTKAGAADRVSAPGRLPVPAASSGRRARHSFIASAGGRAACSAPSMSHAASSRVTPRPSTRVVLLHGVARRRITVTRIRALFEYTAAKIDEGTMLSPPERDDLARLLQEYQDIFTQGEDRRRLRNIALIPVTTLLLRCRTFVDTLQNSKDERQQDLRSRIDGMVP</sequence>
<feature type="region of interest" description="Disordered" evidence="1">
    <location>
        <begin position="1"/>
        <end position="21"/>
    </location>
</feature>
<keyword evidence="3" id="KW-1185">Reference proteome</keyword>
<protein>
    <submittedName>
        <fullName evidence="2">Activity-regulated cytoskeleton associated protein 2</fullName>
    </submittedName>
</protein>
<organism evidence="2 3">
    <name type="scientific">Eumeta variegata</name>
    <name type="common">Bagworm moth</name>
    <name type="synonym">Eumeta japonica</name>
    <dbReference type="NCBI Taxonomy" id="151549"/>
    <lineage>
        <taxon>Eukaryota</taxon>
        <taxon>Metazoa</taxon>
        <taxon>Ecdysozoa</taxon>
        <taxon>Arthropoda</taxon>
        <taxon>Hexapoda</taxon>
        <taxon>Insecta</taxon>
        <taxon>Pterygota</taxon>
        <taxon>Neoptera</taxon>
        <taxon>Endopterygota</taxon>
        <taxon>Lepidoptera</taxon>
        <taxon>Glossata</taxon>
        <taxon>Ditrysia</taxon>
        <taxon>Tineoidea</taxon>
        <taxon>Psychidae</taxon>
        <taxon>Oiketicinae</taxon>
        <taxon>Eumeta</taxon>
    </lineage>
</organism>
<dbReference type="EMBL" id="BGZK01001834">
    <property type="protein sequence ID" value="GBP87081.1"/>
    <property type="molecule type" value="Genomic_DNA"/>
</dbReference>
<comment type="caution">
    <text evidence="2">The sequence shown here is derived from an EMBL/GenBank/DDBJ whole genome shotgun (WGS) entry which is preliminary data.</text>
</comment>
<evidence type="ECO:0000313" key="2">
    <source>
        <dbReference type="EMBL" id="GBP87081.1"/>
    </source>
</evidence>
<dbReference type="OrthoDB" id="8057069at2759"/>
<proteinExistence type="predicted"/>
<evidence type="ECO:0000256" key="1">
    <source>
        <dbReference type="SAM" id="MobiDB-lite"/>
    </source>
</evidence>
<dbReference type="Proteomes" id="UP000299102">
    <property type="component" value="Unassembled WGS sequence"/>
</dbReference>
<reference evidence="2 3" key="1">
    <citation type="journal article" date="2019" name="Commun. Biol.">
        <title>The bagworm genome reveals a unique fibroin gene that provides high tensile strength.</title>
        <authorList>
            <person name="Kono N."/>
            <person name="Nakamura H."/>
            <person name="Ohtoshi R."/>
            <person name="Tomita M."/>
            <person name="Numata K."/>
            <person name="Arakawa K."/>
        </authorList>
    </citation>
    <scope>NUCLEOTIDE SEQUENCE [LARGE SCALE GENOMIC DNA]</scope>
</reference>
<evidence type="ECO:0000313" key="3">
    <source>
        <dbReference type="Proteomes" id="UP000299102"/>
    </source>
</evidence>
<name>A0A4C1ZE72_EUMVA</name>
<gene>
    <name evidence="2" type="primary">Arc2</name>
    <name evidence="2" type="ORF">EVAR_99985_1</name>
</gene>
<dbReference type="AlphaFoldDB" id="A0A4C1ZE72"/>
<accession>A0A4C1ZE72</accession>